<dbReference type="Proteomes" id="UP000188324">
    <property type="component" value="Chromosome"/>
</dbReference>
<accession>A0A1Q2CFS8</accession>
<feature type="region of interest" description="Disordered" evidence="1">
    <location>
        <begin position="1"/>
        <end position="52"/>
    </location>
</feature>
<evidence type="ECO:0000313" key="3">
    <source>
        <dbReference type="Proteomes" id="UP000188324"/>
    </source>
</evidence>
<dbReference type="AlphaFoldDB" id="A0A1Q2CFS8"/>
<dbReference type="EMBL" id="CP019605">
    <property type="protein sequence ID" value="AQP44963.1"/>
    <property type="molecule type" value="Genomic_DNA"/>
</dbReference>
<dbReference type="RefSeq" id="WP_077342555.1">
    <property type="nucleotide sequence ID" value="NZ_CP019605.1"/>
</dbReference>
<proteinExistence type="predicted"/>
<evidence type="ECO:0000313" key="2">
    <source>
        <dbReference type="EMBL" id="AQP44963.1"/>
    </source>
</evidence>
<dbReference type="KEGG" id="tfl:RPIT_09335"/>
<reference evidence="2 3" key="1">
    <citation type="journal article" date="2016" name="Int. J. Syst. Evol. Microbiol.">
        <title>Tessaracoccus flavus sp. nov., isolated from the drainage system of a lindane-producing factory.</title>
        <authorList>
            <person name="Kumari R."/>
            <person name="Singh P."/>
            <person name="Schumann P."/>
            <person name="Lal R."/>
        </authorList>
    </citation>
    <scope>NUCLEOTIDE SEQUENCE [LARGE SCALE GENOMIC DNA]</scope>
    <source>
        <strain evidence="2 3">RP1T</strain>
    </source>
</reference>
<name>A0A1Q2CFS8_9ACTN</name>
<protein>
    <submittedName>
        <fullName evidence="2">Uncharacterized protein</fullName>
    </submittedName>
</protein>
<evidence type="ECO:0000256" key="1">
    <source>
        <dbReference type="SAM" id="MobiDB-lite"/>
    </source>
</evidence>
<gene>
    <name evidence="2" type="ORF">RPIT_09335</name>
</gene>
<dbReference type="STRING" id="1610493.RPIT_09335"/>
<organism evidence="2 3">
    <name type="scientific">Tessaracoccus flavus</name>
    <dbReference type="NCBI Taxonomy" id="1610493"/>
    <lineage>
        <taxon>Bacteria</taxon>
        <taxon>Bacillati</taxon>
        <taxon>Actinomycetota</taxon>
        <taxon>Actinomycetes</taxon>
        <taxon>Propionibacteriales</taxon>
        <taxon>Propionibacteriaceae</taxon>
        <taxon>Tessaracoccus</taxon>
    </lineage>
</organism>
<sequence length="123" mass="13825">MNRQQPIQDHNKHCDSANRFPLPATPLSGARPPPRGKPVEPGGSDNYEQPLHPSQAEALLLARISPERFVRQMRVKADQKGWERIDWTVLVSKQRFVKTLAVRQGEAEALLPQVEAWLESGAV</sequence>
<keyword evidence="3" id="KW-1185">Reference proteome</keyword>